<dbReference type="InterPro" id="IPR012334">
    <property type="entry name" value="Pectin_lyas_fold"/>
</dbReference>
<dbReference type="Proteomes" id="UP000093476">
    <property type="component" value="Unassembled WGS sequence"/>
</dbReference>
<reference evidence="3 4" key="1">
    <citation type="submission" date="2015-12" db="EMBL/GenBank/DDBJ databases">
        <title>Genome comparisons provide insights into the role of secondary metabolites in the pathogenic phase of the Photorhabdus life cycle.</title>
        <authorList>
            <person name="Tobias N.J."/>
            <person name="Mishra B."/>
            <person name="Gupta D.K."/>
            <person name="Thines M."/>
            <person name="Stinear T.P."/>
            <person name="Bode H.B."/>
        </authorList>
    </citation>
    <scope>NUCLEOTIDE SEQUENCE [LARGE SCALE GENOMIC DNA]</scope>
    <source>
        <strain evidence="3 4">PB68.1</strain>
    </source>
</reference>
<dbReference type="SUPFAM" id="SSF51126">
    <property type="entry name" value="Pectin lyase-like"/>
    <property type="match status" value="1"/>
</dbReference>
<dbReference type="PATRIC" id="fig|286156.4.peg.600"/>
<organism evidence="3 4">
    <name type="scientific">Photorhabdus australis subsp. thailandensis</name>
    <dbReference type="NCBI Taxonomy" id="2805096"/>
    <lineage>
        <taxon>Bacteria</taxon>
        <taxon>Pseudomonadati</taxon>
        <taxon>Pseudomonadota</taxon>
        <taxon>Gammaproteobacteria</taxon>
        <taxon>Enterobacterales</taxon>
        <taxon>Morganellaceae</taxon>
        <taxon>Photorhabdus</taxon>
    </lineage>
</organism>
<evidence type="ECO:0000313" key="3">
    <source>
        <dbReference type="EMBL" id="OCQ54206.1"/>
    </source>
</evidence>
<evidence type="ECO:0000259" key="2">
    <source>
        <dbReference type="SMART" id="SM00912"/>
    </source>
</evidence>
<keyword evidence="4" id="KW-1185">Reference proteome</keyword>
<feature type="chain" id="PRO_5008646768" evidence="1">
    <location>
        <begin position="31"/>
        <end position="616"/>
    </location>
</feature>
<gene>
    <name evidence="3" type="primary">hpmA_1</name>
    <name evidence="3" type="ORF">Ppb6_00517</name>
</gene>
<dbReference type="InterPro" id="IPR008638">
    <property type="entry name" value="FhaB/CdiA-like_TPS"/>
</dbReference>
<dbReference type="InterPro" id="IPR011050">
    <property type="entry name" value="Pectin_lyase_fold/virulence"/>
</dbReference>
<accession>A0A1C0U8K3</accession>
<dbReference type="NCBIfam" id="TIGR01901">
    <property type="entry name" value="adhes_NPXG"/>
    <property type="match status" value="1"/>
</dbReference>
<dbReference type="Gene3D" id="2.160.20.10">
    <property type="entry name" value="Single-stranded right-handed beta-helix, Pectin lyase-like"/>
    <property type="match status" value="1"/>
</dbReference>
<dbReference type="SMART" id="SM00912">
    <property type="entry name" value="Haemagg_act"/>
    <property type="match status" value="1"/>
</dbReference>
<dbReference type="EMBL" id="LOMY01000018">
    <property type="protein sequence ID" value="OCQ54206.1"/>
    <property type="molecule type" value="Genomic_DNA"/>
</dbReference>
<dbReference type="AlphaFoldDB" id="A0A1C0U8K3"/>
<evidence type="ECO:0000313" key="4">
    <source>
        <dbReference type="Proteomes" id="UP000093476"/>
    </source>
</evidence>
<sequence precursor="true">MSKRNNSASRATSYLLIYLTAIQPLHPAIAAGITPDNPQTQVQSQNNIPVVNIATPNSAGISHNTYQEFNVATQGAILNNAIQAAKSQLAGQLNANPNLNGKPAELIINEVTGNGQSQLQGQLEIVGNKANVMIANPNGITCDGCGFINTSGAALATGKPQFDKQGALEALEVKQGQITIGDKGMDGKTTDYVDILSRATELNGKIQANNLSLTQGTNQISLKDGTIKPIAGEDTQPQLAVDTKALGGMYANKIQLIATEDGVGVNLKELASNQHDITLNVNGKIELENIKAKTSLNIIGKEVYIAANIKVQTELDIPLANSTPHNNELWTEEEWQQGLNYFIQGLNWSQGFNGAYGFKGFQQERPLSEVNPHGLNQNCYYSTVAALVNKTTTDLVGETEIMQQDTANLIEIDDLFRAAGVNSRRTDFNHQDAQLRWNETFHFMRNNLHPGQFAGLAYTRPLSQPQNNLFSPGGGHMVVVGRNEAQHLPELIVFDYQSGQTTALYENSPPEGQFHERYHVFNRLPEQSQKISGNTWGIFYSKLISNTVQTQNNIGVLGFERNGEMIFQTFSLTNSNLNVFQEGNRTGIHVRPAQLGGLTKPTDSNSGQSYRAWLLK</sequence>
<feature type="domain" description="Filamentous haemagglutinin FhaB/tRNA nuclease CdiA-like TPS" evidence="2">
    <location>
        <begin position="45"/>
        <end position="165"/>
    </location>
</feature>
<feature type="signal peptide" evidence="1">
    <location>
        <begin position="1"/>
        <end position="30"/>
    </location>
</feature>
<name>A0A1C0U8K3_9GAMM</name>
<dbReference type="STRING" id="286156.Ppb6_00517"/>
<proteinExistence type="predicted"/>
<protein>
    <submittedName>
        <fullName evidence="3">Hemolysin</fullName>
    </submittedName>
</protein>
<evidence type="ECO:0000256" key="1">
    <source>
        <dbReference type="SAM" id="SignalP"/>
    </source>
</evidence>
<comment type="caution">
    <text evidence="3">The sequence shown here is derived from an EMBL/GenBank/DDBJ whole genome shotgun (WGS) entry which is preliminary data.</text>
</comment>
<keyword evidence="1" id="KW-0732">Signal</keyword>
<dbReference type="Pfam" id="PF05860">
    <property type="entry name" value="TPS"/>
    <property type="match status" value="1"/>
</dbReference>